<dbReference type="OrthoDB" id="312458at2"/>
<dbReference type="STRING" id="1218599.LEP1GSC195_3858"/>
<keyword evidence="2" id="KW-1133">Transmembrane helix</keyword>
<keyword evidence="5" id="KW-1185">Reference proteome</keyword>
<keyword evidence="2" id="KW-0812">Transmembrane</keyword>
<dbReference type="InterPro" id="IPR027417">
    <property type="entry name" value="P-loop_NTPase"/>
</dbReference>
<feature type="transmembrane region" description="Helical" evidence="2">
    <location>
        <begin position="343"/>
        <end position="361"/>
    </location>
</feature>
<evidence type="ECO:0000313" key="5">
    <source>
        <dbReference type="Proteomes" id="UP000013984"/>
    </source>
</evidence>
<protein>
    <recommendedName>
        <fullName evidence="3">Rad50/SbcC-type AAA domain-containing protein</fullName>
    </recommendedName>
</protein>
<proteinExistence type="predicted"/>
<dbReference type="EMBL" id="AOGZ02000014">
    <property type="protein sequence ID" value="EOQ96101.1"/>
    <property type="molecule type" value="Genomic_DNA"/>
</dbReference>
<dbReference type="AlphaFoldDB" id="R9A1K4"/>
<dbReference type="Gene3D" id="3.40.50.300">
    <property type="entry name" value="P-loop containing nucleotide triphosphate hydrolases"/>
    <property type="match status" value="2"/>
</dbReference>
<accession>R9A1K4</accession>
<feature type="transmembrane region" description="Helical" evidence="2">
    <location>
        <begin position="317"/>
        <end position="337"/>
    </location>
</feature>
<dbReference type="InterPro" id="IPR038729">
    <property type="entry name" value="Rad50/SbcC_AAA"/>
</dbReference>
<feature type="domain" description="Rad50/SbcC-type AAA" evidence="3">
    <location>
        <begin position="2"/>
        <end position="255"/>
    </location>
</feature>
<reference evidence="4" key="1">
    <citation type="submission" date="2013-04" db="EMBL/GenBank/DDBJ databases">
        <authorList>
            <person name="Harkins D.M."/>
            <person name="Durkin A.S."/>
            <person name="Brinkac L.M."/>
            <person name="Haft D.H."/>
            <person name="Selengut J.D."/>
            <person name="Sanka R."/>
            <person name="DePew J."/>
            <person name="Purushe J."/>
            <person name="Galloway R.L."/>
            <person name="Vinetz J.M."/>
            <person name="Sutton G.G."/>
            <person name="Nierman W.C."/>
            <person name="Fouts D.E."/>
        </authorList>
    </citation>
    <scope>NUCLEOTIDE SEQUENCE [LARGE SCALE GENOMIC DNA]</scope>
    <source>
        <strain evidence="4">CDC</strain>
    </source>
</reference>
<keyword evidence="2" id="KW-0472">Membrane</keyword>
<sequence length="769" mass="88545">MKLKLENFGIFSKKEFSIGKVTVFTGPNESGKTTILDAFVSALVKVVGSTKYGALLNARYKPERISDLGITKLSISQNLYLNSLVIREGNMDVGSEKELVSTIEQTIFDSGYNPSQLKEQVEQLSAKSGTRKSAKEWILALSELESAKQRFDASELSLNKISSQFADLPVWETERQKLKETLESTLLEKSNQQMAFGEYKETEEHSEVDRVYGQLLQWETLETQSKQEEKILKSDWDKKGKTLDGEIKSLEQKLSLSKERIQTLDSKWELSKGQKSVVEQKSKKLESYFDFFETWKQTIRRFQEESPVIQKTVWNPLYRNLAGGSGLLGIFSLIFSLFSDFGVWVYLLPAILFGSLFYFVFRAKEIQLERDEPKWNEIIRRITSEMETKTLGEWKPDSPSMESLSLTFQRFDREYTKQKLESESILTAMASLEEEVTRLRAEDKKTNEVLSEKEKELTTIWREAGVHSLSELSEFFVQIRLKQEKLHTLVESLKLESKKWGTSDLGELKLKLKDKLIDLEKKGVPKTFSSEDRATKQRLENNIQVLSDKIRDLERNLMELEKKLDTGKAVLESQMVPAQKNWELTKRDLETKEKWKNDLERNFQALEVLGEIFSEMQVESSDKMSSLVKSLQIRMDALRGSLPAKQIQWNGFSDKIQVTTDSSKESLVFDNLSTGTKEQISFVLRLEYAFRIGKQFSLPYLLLDEPFRHMDVSRRDSALAYTLQCVASAEEDWRVVFFSFDGELVSKIKELAAGLNLPCQIHELTKPVS</sequence>
<dbReference type="PANTHER" id="PTHR32114:SF2">
    <property type="entry name" value="ABC TRANSPORTER ABCH.3"/>
    <property type="match status" value="1"/>
</dbReference>
<dbReference type="SUPFAM" id="SSF52540">
    <property type="entry name" value="P-loop containing nucleoside triphosphate hydrolases"/>
    <property type="match status" value="1"/>
</dbReference>
<gene>
    <name evidence="4" type="ORF">LEP1GSC195_3858</name>
</gene>
<name>R9A1K4_9LEPT</name>
<dbReference type="Pfam" id="PF13476">
    <property type="entry name" value="AAA_23"/>
    <property type="match status" value="1"/>
</dbReference>
<keyword evidence="1" id="KW-0175">Coiled coil</keyword>
<comment type="caution">
    <text evidence="4">The sequence shown here is derived from an EMBL/GenBank/DDBJ whole genome shotgun (WGS) entry which is preliminary data.</text>
</comment>
<evidence type="ECO:0000256" key="1">
    <source>
        <dbReference type="SAM" id="Coils"/>
    </source>
</evidence>
<feature type="coiled-coil region" evidence="1">
    <location>
        <begin position="536"/>
        <end position="570"/>
    </location>
</feature>
<feature type="coiled-coil region" evidence="1">
    <location>
        <begin position="422"/>
        <end position="449"/>
    </location>
</feature>
<evidence type="ECO:0000313" key="4">
    <source>
        <dbReference type="EMBL" id="EOQ96101.1"/>
    </source>
</evidence>
<evidence type="ECO:0000259" key="3">
    <source>
        <dbReference type="Pfam" id="PF13476"/>
    </source>
</evidence>
<dbReference type="Proteomes" id="UP000013984">
    <property type="component" value="Unassembled WGS sequence"/>
</dbReference>
<dbReference type="RefSeq" id="WP_015681455.1">
    <property type="nucleotide sequence ID" value="NZ_AOGZ02000014.1"/>
</dbReference>
<evidence type="ECO:0000256" key="2">
    <source>
        <dbReference type="SAM" id="Phobius"/>
    </source>
</evidence>
<organism evidence="4 5">
    <name type="scientific">Leptospira wolbachii serovar Codice str. CDC</name>
    <dbReference type="NCBI Taxonomy" id="1218599"/>
    <lineage>
        <taxon>Bacteria</taxon>
        <taxon>Pseudomonadati</taxon>
        <taxon>Spirochaetota</taxon>
        <taxon>Spirochaetia</taxon>
        <taxon>Leptospirales</taxon>
        <taxon>Leptospiraceae</taxon>
        <taxon>Leptospira</taxon>
    </lineage>
</organism>
<dbReference type="PANTHER" id="PTHR32114">
    <property type="entry name" value="ABC TRANSPORTER ABCH.3"/>
    <property type="match status" value="1"/>
</dbReference>